<gene>
    <name evidence="1" type="ORF">UFOVP55_59</name>
</gene>
<protein>
    <submittedName>
        <fullName evidence="1">Uncharacterized protein</fullName>
    </submittedName>
</protein>
<evidence type="ECO:0000313" key="1">
    <source>
        <dbReference type="EMBL" id="CAB4125102.1"/>
    </source>
</evidence>
<proteinExistence type="predicted"/>
<accession>A0A6J5KUU8</accession>
<sequence length="46" mass="5204">MFTVYEVTTGETITSYEDERFAWSHAATLNDDYAECMGLEYSVKAG</sequence>
<organism evidence="1">
    <name type="scientific">uncultured Caudovirales phage</name>
    <dbReference type="NCBI Taxonomy" id="2100421"/>
    <lineage>
        <taxon>Viruses</taxon>
        <taxon>Duplodnaviria</taxon>
        <taxon>Heunggongvirae</taxon>
        <taxon>Uroviricota</taxon>
        <taxon>Caudoviricetes</taxon>
        <taxon>Peduoviridae</taxon>
        <taxon>Maltschvirus</taxon>
        <taxon>Maltschvirus maltsch</taxon>
    </lineage>
</organism>
<dbReference type="EMBL" id="LR796185">
    <property type="protein sequence ID" value="CAB4125102.1"/>
    <property type="molecule type" value="Genomic_DNA"/>
</dbReference>
<name>A0A6J5KUU8_9CAUD</name>
<reference evidence="1" key="1">
    <citation type="submission" date="2020-04" db="EMBL/GenBank/DDBJ databases">
        <authorList>
            <person name="Chiriac C."/>
            <person name="Salcher M."/>
            <person name="Ghai R."/>
            <person name="Kavagutti S V."/>
        </authorList>
    </citation>
    <scope>NUCLEOTIDE SEQUENCE</scope>
</reference>